<reference evidence="1 2" key="2">
    <citation type="submission" date="2018-03" db="EMBL/GenBank/DDBJ databases">
        <title>The ancient ancestry and fast evolution of plastids.</title>
        <authorList>
            <person name="Moore K.R."/>
            <person name="Magnabosco C."/>
            <person name="Momper L."/>
            <person name="Gold D.A."/>
            <person name="Bosak T."/>
            <person name="Fournier G.P."/>
        </authorList>
    </citation>
    <scope>NUCLEOTIDE SEQUENCE [LARGE SCALE GENOMIC DNA]</scope>
    <source>
        <strain evidence="1 2">CCAP 1448/3</strain>
    </source>
</reference>
<dbReference type="OrthoDB" id="6966367at2"/>
<dbReference type="EMBL" id="PVWJ01000206">
    <property type="protein sequence ID" value="PSB00472.1"/>
    <property type="molecule type" value="Genomic_DNA"/>
</dbReference>
<evidence type="ECO:0000313" key="2">
    <source>
        <dbReference type="Proteomes" id="UP000238762"/>
    </source>
</evidence>
<dbReference type="AlphaFoldDB" id="A0A2T1BWV8"/>
<sequence length="164" mass="17831">MFEEVLPSIRQTGSYQLSTPEPTPDEIVKQGCWAVDLILAGVNVKPELVSQIKANLVAKHLPAISGTVEETRQLLINESASEDNLLTPTQLGKRAGMSGAAVNKKLVELGLQVRHPKKGKTDPAYIATAAGSQYSSVVFATDNKNNSQTTYQSLRWHTSVLQLF</sequence>
<accession>A0A2T1BWV8</accession>
<dbReference type="RefSeq" id="WP_106291920.1">
    <property type="nucleotide sequence ID" value="NZ_CAWNTC010000018.1"/>
</dbReference>
<proteinExistence type="predicted"/>
<evidence type="ECO:0000313" key="1">
    <source>
        <dbReference type="EMBL" id="PSB00472.1"/>
    </source>
</evidence>
<keyword evidence="2" id="KW-1185">Reference proteome</keyword>
<name>A0A2T1BWV8_9CYAN</name>
<protein>
    <submittedName>
        <fullName evidence="1">Uncharacterized protein</fullName>
    </submittedName>
</protein>
<reference evidence="1 2" key="1">
    <citation type="submission" date="2018-02" db="EMBL/GenBank/DDBJ databases">
        <authorList>
            <person name="Cohen D.B."/>
            <person name="Kent A.D."/>
        </authorList>
    </citation>
    <scope>NUCLEOTIDE SEQUENCE [LARGE SCALE GENOMIC DNA]</scope>
    <source>
        <strain evidence="1 2">CCAP 1448/3</strain>
    </source>
</reference>
<gene>
    <name evidence="1" type="ORF">C7B64_23360</name>
</gene>
<comment type="caution">
    <text evidence="1">The sequence shown here is derived from an EMBL/GenBank/DDBJ whole genome shotgun (WGS) entry which is preliminary data.</text>
</comment>
<dbReference type="Proteomes" id="UP000238762">
    <property type="component" value="Unassembled WGS sequence"/>
</dbReference>
<organism evidence="1 2">
    <name type="scientific">Merismopedia glauca CCAP 1448/3</name>
    <dbReference type="NCBI Taxonomy" id="1296344"/>
    <lineage>
        <taxon>Bacteria</taxon>
        <taxon>Bacillati</taxon>
        <taxon>Cyanobacteriota</taxon>
        <taxon>Cyanophyceae</taxon>
        <taxon>Synechococcales</taxon>
        <taxon>Merismopediaceae</taxon>
        <taxon>Merismopedia</taxon>
    </lineage>
</organism>